<keyword evidence="3 5" id="KW-0808">Transferase</keyword>
<dbReference type="SUPFAM" id="SSF53448">
    <property type="entry name" value="Nucleotide-diphospho-sugar transferases"/>
    <property type="match status" value="1"/>
</dbReference>
<dbReference type="GO" id="GO:0016757">
    <property type="term" value="F:glycosyltransferase activity"/>
    <property type="evidence" value="ECO:0007669"/>
    <property type="project" value="UniProtKB-KW"/>
</dbReference>
<dbReference type="EMBL" id="LT174591">
    <property type="protein sequence ID" value="CZQ25165.1"/>
    <property type="molecule type" value="Genomic_DNA"/>
</dbReference>
<dbReference type="AlphaFoldDB" id="A0A193SF89"/>
<evidence type="ECO:0000256" key="2">
    <source>
        <dbReference type="ARBA" id="ARBA00022676"/>
    </source>
</evidence>
<dbReference type="RefSeq" id="WP_023285347.1">
    <property type="nucleotide sequence ID" value="NZ_BIIF01000001.1"/>
</dbReference>
<accession>A0A193SF89</accession>
<organism evidence="5">
    <name type="scientific">Klebsiella pneumoniae</name>
    <dbReference type="NCBI Taxonomy" id="573"/>
    <lineage>
        <taxon>Bacteria</taxon>
        <taxon>Pseudomonadati</taxon>
        <taxon>Pseudomonadota</taxon>
        <taxon>Gammaproteobacteria</taxon>
        <taxon>Enterobacterales</taxon>
        <taxon>Enterobacteriaceae</taxon>
        <taxon>Klebsiella/Raoultella group</taxon>
        <taxon>Klebsiella</taxon>
        <taxon>Klebsiella pneumoniae complex</taxon>
    </lineage>
</organism>
<dbReference type="InterPro" id="IPR029044">
    <property type="entry name" value="Nucleotide-diphossugar_trans"/>
</dbReference>
<dbReference type="Pfam" id="PF00535">
    <property type="entry name" value="Glycos_transf_2"/>
    <property type="match status" value="1"/>
</dbReference>
<dbReference type="InterPro" id="IPR001173">
    <property type="entry name" value="Glyco_trans_2-like"/>
</dbReference>
<reference evidence="5" key="1">
    <citation type="submission" date="2016-02" db="EMBL/GenBank/DDBJ databases">
        <authorList>
            <person name="Wen L."/>
            <person name="He K."/>
            <person name="Yang H."/>
        </authorList>
    </citation>
    <scope>NUCLEOTIDE SEQUENCE</scope>
    <source>
        <strain evidence="5">AKPRH103996</strain>
    </source>
</reference>
<comment type="similarity">
    <text evidence="1">Belongs to the glycosyltransferase 2 family.</text>
</comment>
<reference evidence="5" key="2">
    <citation type="submission" date="2016-06" db="EMBL/GenBank/DDBJ databases">
        <title>Towards a vaccine: An investigation of Klebsiella pneumoniae surface antigens.</title>
        <authorList>
            <person name="Follador R."/>
            <person name="Heinz E."/>
            <person name="Wyres K.L."/>
            <person name="Ellington M.J."/>
            <person name="Kowarik M."/>
            <person name="Holt K.E."/>
            <person name="Thomson N.R."/>
        </authorList>
    </citation>
    <scope>NUCLEOTIDE SEQUENCE</scope>
    <source>
        <strain evidence="5">AKPRH103996</strain>
    </source>
</reference>
<evidence type="ECO:0000259" key="4">
    <source>
        <dbReference type="Pfam" id="PF00535"/>
    </source>
</evidence>
<evidence type="ECO:0000313" key="5">
    <source>
        <dbReference type="EMBL" id="CZQ25165.1"/>
    </source>
</evidence>
<feature type="domain" description="Glycosyltransferase 2-like" evidence="4">
    <location>
        <begin position="7"/>
        <end position="160"/>
    </location>
</feature>
<keyword evidence="2" id="KW-0328">Glycosyltransferase</keyword>
<dbReference type="PANTHER" id="PTHR43179">
    <property type="entry name" value="RHAMNOSYLTRANSFERASE WBBL"/>
    <property type="match status" value="1"/>
</dbReference>
<name>A0A193SF89_KLEPN</name>
<evidence type="ECO:0000256" key="1">
    <source>
        <dbReference type="ARBA" id="ARBA00006739"/>
    </source>
</evidence>
<sequence>MEKIKISVIIPTYNDWDNLSLCIESLKKQTLNPNLFEVIIANNNSDGTVSSLILPLPFFVRIIHEPQPGSYSARNTAIRHSKGKYLAFTDSDCLVSPSWLENGLRYLEEGNTRVAGKIALYDKNNNGNTLASYYEKGYAFNQNQLAKEGISVTANLMIRKEHINVVGLFNSSLFSGGDIEWNRRAILCDIPIIYASDVVVCHPIRACLAEIKSKRKRVIGGTYSKMGSLSLLKLLFPPFKSIKVLRGNNELNLAQKFLSWSVCYYLKLYSFKIACLLKLKIISPSRS</sequence>
<dbReference type="PANTHER" id="PTHR43179:SF12">
    <property type="entry name" value="GALACTOFURANOSYLTRANSFERASE GLFT2"/>
    <property type="match status" value="1"/>
</dbReference>
<proteinExistence type="inferred from homology"/>
<dbReference type="Gene3D" id="3.90.550.10">
    <property type="entry name" value="Spore Coat Polysaccharide Biosynthesis Protein SpsA, Chain A"/>
    <property type="match status" value="1"/>
</dbReference>
<dbReference type="CDD" id="cd00761">
    <property type="entry name" value="Glyco_tranf_GTA_type"/>
    <property type="match status" value="1"/>
</dbReference>
<protein>
    <submittedName>
        <fullName evidence="5">Putative glycosyl transferase</fullName>
    </submittedName>
</protein>
<evidence type="ECO:0000256" key="3">
    <source>
        <dbReference type="ARBA" id="ARBA00022679"/>
    </source>
</evidence>